<feature type="compositionally biased region" description="Polar residues" evidence="1">
    <location>
        <begin position="261"/>
        <end position="272"/>
    </location>
</feature>
<feature type="compositionally biased region" description="Polar residues" evidence="1">
    <location>
        <begin position="184"/>
        <end position="208"/>
    </location>
</feature>
<accession>I7AF33</accession>
<dbReference type="GeneID" id="20521593"/>
<organism evidence="2 3">
    <name type="scientific">Encephalitozoon romaleae (strain SJ-2008)</name>
    <name type="common">Microsporidian parasite</name>
    <dbReference type="NCBI Taxonomy" id="1178016"/>
    <lineage>
        <taxon>Eukaryota</taxon>
        <taxon>Fungi</taxon>
        <taxon>Fungi incertae sedis</taxon>
        <taxon>Microsporidia</taxon>
        <taxon>Unikaryonidae</taxon>
        <taxon>Encephalitozoon</taxon>
    </lineage>
</organism>
<dbReference type="HOGENOM" id="CLU_089362_0_0_1"/>
<evidence type="ECO:0000313" key="3">
    <source>
        <dbReference type="Proteomes" id="UP000010094"/>
    </source>
</evidence>
<dbReference type="OrthoDB" id="2191300at2759"/>
<evidence type="ECO:0000313" key="2">
    <source>
        <dbReference type="EMBL" id="AFN83285.1"/>
    </source>
</evidence>
<dbReference type="AlphaFoldDB" id="I7AF33"/>
<dbReference type="VEuPathDB" id="MicrosporidiaDB:EROM_070340"/>
<gene>
    <name evidence="2" type="ordered locus">EROM_070340</name>
</gene>
<protein>
    <submittedName>
        <fullName evidence="2">Uncharacterized protein</fullName>
    </submittedName>
</protein>
<sequence length="272" mass="30150">MHLSWFIKHTQGEDGWINLKMFQAWVHGSLVDPKHCKSKKNYLSCDFHDLKTMKFSTLKLATCYLYKVAVEAKISPKEEFAGESDSNYKNEYLITRMTGKDTFTPEMTRNMVLENGLAIVRETTTFVNPHEVKFVPGSVLESLDKVAFASDRFGTPNKFLTKPDFSYMEGYNKMSKQKNETKATETNSASSVDSTKSNSGKGEKGSTTSDDEKVSNGTEGGKTEDGSLENQDQNDQGNNITSDGETKTSDKSGFFPGGSFVRSSSGKYSSLA</sequence>
<proteinExistence type="predicted"/>
<evidence type="ECO:0000256" key="1">
    <source>
        <dbReference type="SAM" id="MobiDB-lite"/>
    </source>
</evidence>
<dbReference type="EMBL" id="CP003524">
    <property type="protein sequence ID" value="AFN83285.1"/>
    <property type="molecule type" value="Genomic_DNA"/>
</dbReference>
<reference evidence="2 3" key="1">
    <citation type="journal article" date="2012" name="Proc. Natl. Acad. Sci. U.S.A.">
        <title>Gain and loss of multiple functionally related, horizontally transferred genes in the reduced genomes of two microsporidian parasites.</title>
        <authorList>
            <person name="Pombert J.-F."/>
            <person name="Selman M."/>
            <person name="Burki F."/>
            <person name="Bardell F.T."/>
            <person name="Farinelli L."/>
            <person name="Solter L.F."/>
            <person name="Whitman D.W."/>
            <person name="Weiss L.M."/>
            <person name="Corradi N."/>
            <person name="Keeling P.J."/>
        </authorList>
    </citation>
    <scope>NUCLEOTIDE SEQUENCE [LARGE SCALE GENOMIC DNA]</scope>
    <source>
        <strain evidence="2 3">SJ-2008</strain>
    </source>
</reference>
<feature type="compositionally biased region" description="Polar residues" evidence="1">
    <location>
        <begin position="228"/>
        <end position="243"/>
    </location>
</feature>
<dbReference type="Proteomes" id="UP000010094">
    <property type="component" value="Chromosome VII"/>
</dbReference>
<dbReference type="RefSeq" id="XP_009264782.1">
    <property type="nucleotide sequence ID" value="XM_009266507.1"/>
</dbReference>
<feature type="region of interest" description="Disordered" evidence="1">
    <location>
        <begin position="176"/>
        <end position="272"/>
    </location>
</feature>
<keyword evidence="3" id="KW-1185">Reference proteome</keyword>
<name>I7AF33_ENCRO</name>
<dbReference type="KEGG" id="ero:EROM_070340"/>